<proteinExistence type="predicted"/>
<dbReference type="AlphaFoldDB" id="A0A553MN28"/>
<sequence length="404" mass="42809">ERGGTPPLPSSDHLPGSFPGDSAHKSASGRPRHGDHRHVPTTTPVSLPGSLAEASRGLTVGGPDNPAGLHDSQFVRLIPARGDRRPFNKRCGRAGTPSRYGTRVLQPILPGPQESRRAATNLGFEASKPAPGQVPVQDADGPLHSTMHPSWRLVHNNRPEGRVLPGRSGSKAQTLSKALFPGPCLPVQGPTLRSCPIPSHLYEGCQGRASPARPGRHSDPGLPRRLASHSLVQRPVDPTPGQGAFALKPFGSEGQLGKEPPHPRESHLFSRDGAELREHAGAIIGRTHQGLADRTLRGVLSTSGQTEVNSEAPGAYVSRSPSHSTRAPAYATTAAMASLASSELGMASGSATSGRRSASEVWGASFEPPQPCGGHHRCLQDWLGRRVRFPPRVRCLDRKTLLLA</sequence>
<keyword evidence="3" id="KW-1185">Reference proteome</keyword>
<feature type="non-terminal residue" evidence="2">
    <location>
        <position position="404"/>
    </location>
</feature>
<name>A0A553MN28_9TELE</name>
<comment type="caution">
    <text evidence="2">The sequence shown here is derived from an EMBL/GenBank/DDBJ whole genome shotgun (WGS) entry which is preliminary data.</text>
</comment>
<evidence type="ECO:0000313" key="3">
    <source>
        <dbReference type="Proteomes" id="UP000316079"/>
    </source>
</evidence>
<gene>
    <name evidence="2" type="ORF">DNTS_001585</name>
</gene>
<dbReference type="Proteomes" id="UP000316079">
    <property type="component" value="Unassembled WGS sequence"/>
</dbReference>
<feature type="region of interest" description="Disordered" evidence="1">
    <location>
        <begin position="303"/>
        <end position="323"/>
    </location>
</feature>
<evidence type="ECO:0000313" key="2">
    <source>
        <dbReference type="EMBL" id="TRY54586.1"/>
    </source>
</evidence>
<feature type="region of interest" description="Disordered" evidence="1">
    <location>
        <begin position="1"/>
        <end position="70"/>
    </location>
</feature>
<organism evidence="2 3">
    <name type="scientific">Danionella cerebrum</name>
    <dbReference type="NCBI Taxonomy" id="2873325"/>
    <lineage>
        <taxon>Eukaryota</taxon>
        <taxon>Metazoa</taxon>
        <taxon>Chordata</taxon>
        <taxon>Craniata</taxon>
        <taxon>Vertebrata</taxon>
        <taxon>Euteleostomi</taxon>
        <taxon>Actinopterygii</taxon>
        <taxon>Neopterygii</taxon>
        <taxon>Teleostei</taxon>
        <taxon>Ostariophysi</taxon>
        <taxon>Cypriniformes</taxon>
        <taxon>Danionidae</taxon>
        <taxon>Danioninae</taxon>
        <taxon>Danionella</taxon>
    </lineage>
</organism>
<reference evidence="2 3" key="1">
    <citation type="journal article" date="2019" name="Sci. Data">
        <title>Hybrid genome assembly and annotation of Danionella translucida.</title>
        <authorList>
            <person name="Kadobianskyi M."/>
            <person name="Schulze L."/>
            <person name="Schuelke M."/>
            <person name="Judkewitz B."/>
        </authorList>
    </citation>
    <scope>NUCLEOTIDE SEQUENCE [LARGE SCALE GENOMIC DNA]</scope>
    <source>
        <strain evidence="2 3">Bolton</strain>
    </source>
</reference>
<accession>A0A553MN28</accession>
<feature type="region of interest" description="Disordered" evidence="1">
    <location>
        <begin position="85"/>
        <end position="108"/>
    </location>
</feature>
<dbReference type="EMBL" id="SRMA01027342">
    <property type="protein sequence ID" value="TRY54586.1"/>
    <property type="molecule type" value="Genomic_DNA"/>
</dbReference>
<evidence type="ECO:0000256" key="1">
    <source>
        <dbReference type="SAM" id="MobiDB-lite"/>
    </source>
</evidence>
<protein>
    <submittedName>
        <fullName evidence="2">Uncharacterized protein</fullName>
    </submittedName>
</protein>
<feature type="non-terminal residue" evidence="2">
    <location>
        <position position="1"/>
    </location>
</feature>